<evidence type="ECO:0000259" key="7">
    <source>
        <dbReference type="Pfam" id="PF07669"/>
    </source>
</evidence>
<comment type="caution">
    <text evidence="9">The sequence shown here is derived from an EMBL/GenBank/DDBJ whole genome shotgun (WGS) entry which is preliminary data.</text>
</comment>
<dbReference type="EC" id="2.1.1.72" evidence="1"/>
<dbReference type="InterPro" id="IPR029063">
    <property type="entry name" value="SAM-dependent_MTases_sf"/>
</dbReference>
<dbReference type="GO" id="GO:0006304">
    <property type="term" value="P:DNA modification"/>
    <property type="evidence" value="ECO:0007669"/>
    <property type="project" value="InterPro"/>
</dbReference>
<dbReference type="OrthoDB" id="9806213at2"/>
<dbReference type="Pfam" id="PF22654">
    <property type="entry name" value="DUF7008"/>
    <property type="match status" value="1"/>
</dbReference>
<organism evidence="9 10">
    <name type="scientific">Corallococcus interemptor</name>
    <dbReference type="NCBI Taxonomy" id="2316720"/>
    <lineage>
        <taxon>Bacteria</taxon>
        <taxon>Pseudomonadati</taxon>
        <taxon>Myxococcota</taxon>
        <taxon>Myxococcia</taxon>
        <taxon>Myxococcales</taxon>
        <taxon>Cystobacterineae</taxon>
        <taxon>Myxococcaceae</taxon>
        <taxon>Corallococcus</taxon>
    </lineage>
</organism>
<dbReference type="RefSeq" id="WP_121769466.1">
    <property type="nucleotide sequence ID" value="NZ_RAWM01000016.1"/>
</dbReference>
<evidence type="ECO:0000256" key="4">
    <source>
        <dbReference type="ARBA" id="ARBA00022691"/>
    </source>
</evidence>
<evidence type="ECO:0000256" key="6">
    <source>
        <dbReference type="SAM" id="MobiDB-lite"/>
    </source>
</evidence>
<dbReference type="NCBIfam" id="NF033451">
    <property type="entry name" value="BREX_2_MTaseX"/>
    <property type="match status" value="1"/>
</dbReference>
<feature type="domain" description="DUF7008" evidence="8">
    <location>
        <begin position="813"/>
        <end position="1114"/>
    </location>
</feature>
<evidence type="ECO:0000256" key="1">
    <source>
        <dbReference type="ARBA" id="ARBA00011900"/>
    </source>
</evidence>
<dbReference type="Gene3D" id="3.40.50.150">
    <property type="entry name" value="Vaccinia Virus protein VP39"/>
    <property type="match status" value="1"/>
</dbReference>
<dbReference type="Pfam" id="PF07669">
    <property type="entry name" value="Eco57I"/>
    <property type="match status" value="1"/>
</dbReference>
<dbReference type="InterPro" id="IPR002052">
    <property type="entry name" value="DNA_methylase_N6_adenine_CS"/>
</dbReference>
<gene>
    <name evidence="9" type="primary">pglX</name>
    <name evidence="9" type="ORF">D7X96_08760</name>
</gene>
<feature type="region of interest" description="Disordered" evidence="6">
    <location>
        <begin position="1166"/>
        <end position="1194"/>
    </location>
</feature>
<dbReference type="PRINTS" id="PR00507">
    <property type="entry name" value="N12N6MTFRASE"/>
</dbReference>
<dbReference type="InterPro" id="IPR011639">
    <property type="entry name" value="MethylTrfase_TaqI-like_dom"/>
</dbReference>
<dbReference type="GO" id="GO:0003676">
    <property type="term" value="F:nucleic acid binding"/>
    <property type="evidence" value="ECO:0007669"/>
    <property type="project" value="InterPro"/>
</dbReference>
<dbReference type="GO" id="GO:0009007">
    <property type="term" value="F:site-specific DNA-methyltransferase (adenine-specific) activity"/>
    <property type="evidence" value="ECO:0007669"/>
    <property type="project" value="UniProtKB-EC"/>
</dbReference>
<evidence type="ECO:0000256" key="3">
    <source>
        <dbReference type="ARBA" id="ARBA00022679"/>
    </source>
</evidence>
<dbReference type="Proteomes" id="UP000282656">
    <property type="component" value="Unassembled WGS sequence"/>
</dbReference>
<dbReference type="PANTHER" id="PTHR33841">
    <property type="entry name" value="DNA METHYLTRANSFERASE YEEA-RELATED"/>
    <property type="match status" value="1"/>
</dbReference>
<dbReference type="EMBL" id="RAWM01000016">
    <property type="protein sequence ID" value="RKH71349.1"/>
    <property type="molecule type" value="Genomic_DNA"/>
</dbReference>
<evidence type="ECO:0000256" key="5">
    <source>
        <dbReference type="ARBA" id="ARBA00047942"/>
    </source>
</evidence>
<dbReference type="PROSITE" id="PS00092">
    <property type="entry name" value="N6_MTASE"/>
    <property type="match status" value="1"/>
</dbReference>
<accession>A0A3A8QRG5</accession>
<feature type="domain" description="Type II methyltransferase M.TaqI-like" evidence="7">
    <location>
        <begin position="261"/>
        <end position="428"/>
    </location>
</feature>
<dbReference type="InterPro" id="IPR050953">
    <property type="entry name" value="N4_N6_ade-DNA_methylase"/>
</dbReference>
<dbReference type="SUPFAM" id="SSF53335">
    <property type="entry name" value="S-adenosyl-L-methionine-dependent methyltransferases"/>
    <property type="match status" value="1"/>
</dbReference>
<keyword evidence="3 9" id="KW-0808">Transferase</keyword>
<evidence type="ECO:0000313" key="10">
    <source>
        <dbReference type="Proteomes" id="UP000282656"/>
    </source>
</evidence>
<dbReference type="InterPro" id="IPR054277">
    <property type="entry name" value="DUF7008"/>
</dbReference>
<keyword evidence="10" id="KW-1185">Reference proteome</keyword>
<evidence type="ECO:0000256" key="2">
    <source>
        <dbReference type="ARBA" id="ARBA00022603"/>
    </source>
</evidence>
<evidence type="ECO:0000313" key="9">
    <source>
        <dbReference type="EMBL" id="RKH71349.1"/>
    </source>
</evidence>
<keyword evidence="4" id="KW-0949">S-adenosyl-L-methionine</keyword>
<comment type="catalytic activity">
    <reaction evidence="5">
        <text>a 2'-deoxyadenosine in DNA + S-adenosyl-L-methionine = an N(6)-methyl-2'-deoxyadenosine in DNA + S-adenosyl-L-homocysteine + H(+)</text>
        <dbReference type="Rhea" id="RHEA:15197"/>
        <dbReference type="Rhea" id="RHEA-COMP:12418"/>
        <dbReference type="Rhea" id="RHEA-COMP:12419"/>
        <dbReference type="ChEBI" id="CHEBI:15378"/>
        <dbReference type="ChEBI" id="CHEBI:57856"/>
        <dbReference type="ChEBI" id="CHEBI:59789"/>
        <dbReference type="ChEBI" id="CHEBI:90615"/>
        <dbReference type="ChEBI" id="CHEBI:90616"/>
        <dbReference type="EC" id="2.1.1.72"/>
    </reaction>
</comment>
<dbReference type="GO" id="GO:0032259">
    <property type="term" value="P:methylation"/>
    <property type="evidence" value="ECO:0007669"/>
    <property type="project" value="UniProtKB-KW"/>
</dbReference>
<proteinExistence type="predicted"/>
<reference evidence="10" key="1">
    <citation type="submission" date="2018-09" db="EMBL/GenBank/DDBJ databases">
        <authorList>
            <person name="Livingstone P.G."/>
            <person name="Whitworth D.E."/>
        </authorList>
    </citation>
    <scope>NUCLEOTIDE SEQUENCE [LARGE SCALE GENOMIC DNA]</scope>
    <source>
        <strain evidence="10">AB047A</strain>
    </source>
</reference>
<evidence type="ECO:0000259" key="8">
    <source>
        <dbReference type="Pfam" id="PF22654"/>
    </source>
</evidence>
<name>A0A3A8QRG5_9BACT</name>
<protein>
    <recommendedName>
        <fullName evidence="1">site-specific DNA-methyltransferase (adenine-specific)</fullName>
        <ecNumber evidence="1">2.1.1.72</ecNumber>
    </recommendedName>
</protein>
<keyword evidence="2 9" id="KW-0489">Methyltransferase</keyword>
<dbReference type="PANTHER" id="PTHR33841:SF1">
    <property type="entry name" value="DNA METHYLTRANSFERASE A"/>
    <property type="match status" value="1"/>
</dbReference>
<sequence>MKANDRARLTTALRDHVAKIAADLRAKMRATGAARAAAEQLHKDERVAEDFDVWTDLLSRRAAVLWVLKSVYVRVLEDRGLLEPGRLLDPEAQQLFEKLAPNLGETAFLRWVYKDLANSRGGVPELFSPQPAEVALPSDELSRSLIGFWRHRDADTGAVWSFAEERFEGELMGDLYQELDPVVKDRFALCQTPDFVRAFILDRTLTPAIETFGADEVRLLDPACGSGHFLIDGLKRLVAATAEKHKHWSKEKVVAHALDRVVGIDLNDYACALARTRLIMTAAELAGVTKLADAARFHPHVYWADGLEQVEKEEQKPSLQFSLFEKVEERPRATLTRSDVRAALKKVFERKFHAVVANPPYILERDEARKEYHRELVGKNRRYVSATGKYSLGAPFTERCFQLAEKDGFVGLITSNNFMKREFGKALIEKVLAGLDLTLVADTSQAYIPFHGTPTILLFGRMRKPEATGVRAVMGKRGESGRPQDPSKGRVWTSIAEGWSQAGFENEYVSVSELLRETLAKHPWSLGGGGAAELKTKLEGTAKERLGAIAAHVGPTAICGEDDVYVFDGRVPPPIRPYVIPLGMGDSVRDWNLGPLPSVIFPYESVGGPVLQSLPDPANDWLTRHKSRLRARAAFGVKQEDRGRKWFEFRDYYPDKLRTPLSIPFAEVSTHNHFALDRGGKVFNQTAPVIKLPVGTSEDELIALIGLLNSSTASFWMKQVFQNKGIRGEGGGLTVTLWEQFFQHDSTKMKLFPVVEARNKTIPYAAKLDALARQRSERNVRSVIDGAVWQSPAQLRRAIDERHAADFADLSRMIALQEELDWLCYSLYSLDEASDVISPENVEPCPPTWLPWNLTFAEKDAANREALANGQEPDEQPSVWWERHRWEALIALPDEASPALKNRVEARRARTATTPALALIETANFKRRWYKPDYAEQERVALSEWLADRVEQSAKARASAFSLEQLVANLQDDARVLAVCEVMTGRKDFSLSQLIASALQGDAVPSHRFHVYKPAGLVKREVWERTWADQRLEDAGEKVTPEVPPSYGSGDFLRSDYWRLRGKLDVPKERFISFTEVPGRSGVETLYGWAGWTAQQRVKAILAIDEELEDASAPLADRIGLLDSAWRLLPDVAREDAATATRLKAELQALVGPEGPSRELLEEWKKRFPPPTARAAKGRKAAVARKVDESEEDE</sequence>
<dbReference type="AlphaFoldDB" id="A0A3A8QRG5"/>